<comment type="caution">
    <text evidence="2">The sequence shown here is derived from an EMBL/GenBank/DDBJ whole genome shotgun (WGS) entry which is preliminary data.</text>
</comment>
<dbReference type="EMBL" id="SNSC02000006">
    <property type="protein sequence ID" value="TID23620.1"/>
    <property type="molecule type" value="Genomic_DNA"/>
</dbReference>
<keyword evidence="3" id="KW-1185">Reference proteome</keyword>
<sequence>MSFIASSVHASIRRVATTSSRPFSTSQRTLHYPRDSSASSSSSSSITNTFRNVAERAQAEASDESFKAGVVYTLLGVSVLGAAYLTLSRNEGKTVAQSDLL</sequence>
<evidence type="ECO:0000313" key="2">
    <source>
        <dbReference type="EMBL" id="TID23620.1"/>
    </source>
</evidence>
<name>A0A4Z1PJR5_9PEZI</name>
<reference evidence="2 3" key="1">
    <citation type="submission" date="2019-04" db="EMBL/GenBank/DDBJ databases">
        <title>High contiguity whole genome sequence and gene annotation resource for two Venturia nashicola isolates.</title>
        <authorList>
            <person name="Prokchorchik M."/>
            <person name="Won K."/>
            <person name="Lee Y."/>
            <person name="Choi E.D."/>
            <person name="Segonzac C."/>
            <person name="Sohn K.H."/>
        </authorList>
    </citation>
    <scope>NUCLEOTIDE SEQUENCE [LARGE SCALE GENOMIC DNA]</scope>
    <source>
        <strain evidence="2 3">PRI2</strain>
    </source>
</reference>
<dbReference type="Proteomes" id="UP000298493">
    <property type="component" value="Unassembled WGS sequence"/>
</dbReference>
<dbReference type="OrthoDB" id="3928331at2759"/>
<feature type="compositionally biased region" description="Low complexity" evidence="1">
    <location>
        <begin position="36"/>
        <end position="45"/>
    </location>
</feature>
<accession>A0A4Z1PJR5</accession>
<feature type="compositionally biased region" description="Polar residues" evidence="1">
    <location>
        <begin position="16"/>
        <end position="29"/>
    </location>
</feature>
<protein>
    <submittedName>
        <fullName evidence="2">Uncharacterized protein</fullName>
    </submittedName>
</protein>
<organism evidence="2 3">
    <name type="scientific">Venturia nashicola</name>
    <dbReference type="NCBI Taxonomy" id="86259"/>
    <lineage>
        <taxon>Eukaryota</taxon>
        <taxon>Fungi</taxon>
        <taxon>Dikarya</taxon>
        <taxon>Ascomycota</taxon>
        <taxon>Pezizomycotina</taxon>
        <taxon>Dothideomycetes</taxon>
        <taxon>Pleosporomycetidae</taxon>
        <taxon>Venturiales</taxon>
        <taxon>Venturiaceae</taxon>
        <taxon>Venturia</taxon>
    </lineage>
</organism>
<dbReference type="AlphaFoldDB" id="A0A4Z1PJR5"/>
<gene>
    <name evidence="2" type="ORF">E6O75_ATG03256</name>
</gene>
<evidence type="ECO:0000256" key="1">
    <source>
        <dbReference type="SAM" id="MobiDB-lite"/>
    </source>
</evidence>
<evidence type="ECO:0000313" key="3">
    <source>
        <dbReference type="Proteomes" id="UP000298493"/>
    </source>
</evidence>
<feature type="region of interest" description="Disordered" evidence="1">
    <location>
        <begin position="1"/>
        <end position="46"/>
    </location>
</feature>
<proteinExistence type="predicted"/>